<comment type="caution">
    <text evidence="2">The sequence shown here is derived from an EMBL/GenBank/DDBJ whole genome shotgun (WGS) entry which is preliminary data.</text>
</comment>
<dbReference type="AlphaFoldDB" id="A0AAP0P196"/>
<accession>A0AAP0P196</accession>
<protein>
    <submittedName>
        <fullName evidence="2">Uncharacterized protein</fullName>
    </submittedName>
</protein>
<reference evidence="2 3" key="1">
    <citation type="submission" date="2024-01" db="EMBL/GenBank/DDBJ databases">
        <title>Genome assemblies of Stephania.</title>
        <authorList>
            <person name="Yang L."/>
        </authorList>
    </citation>
    <scope>NUCLEOTIDE SEQUENCE [LARGE SCALE GENOMIC DNA]</scope>
    <source>
        <strain evidence="2">QJT</strain>
        <tissue evidence="2">Leaf</tissue>
    </source>
</reference>
<evidence type="ECO:0000313" key="2">
    <source>
        <dbReference type="EMBL" id="KAK9123791.1"/>
    </source>
</evidence>
<organism evidence="2 3">
    <name type="scientific">Stephania japonica</name>
    <dbReference type="NCBI Taxonomy" id="461633"/>
    <lineage>
        <taxon>Eukaryota</taxon>
        <taxon>Viridiplantae</taxon>
        <taxon>Streptophyta</taxon>
        <taxon>Embryophyta</taxon>
        <taxon>Tracheophyta</taxon>
        <taxon>Spermatophyta</taxon>
        <taxon>Magnoliopsida</taxon>
        <taxon>Ranunculales</taxon>
        <taxon>Menispermaceae</taxon>
        <taxon>Menispermoideae</taxon>
        <taxon>Cissampelideae</taxon>
        <taxon>Stephania</taxon>
    </lineage>
</organism>
<keyword evidence="3" id="KW-1185">Reference proteome</keyword>
<proteinExistence type="predicted"/>
<feature type="region of interest" description="Disordered" evidence="1">
    <location>
        <begin position="50"/>
        <end position="69"/>
    </location>
</feature>
<sequence>MGIRAFNLYKFKTRHTKMNEDERSRPRVVAKHHIMGIRAFNLYKFKTRHTKMNEDERSRPRVQAGQGENRRLSLSLRCTSALTVLMVRAWITRLSNTEYTIGYAEGSA</sequence>
<evidence type="ECO:0000256" key="1">
    <source>
        <dbReference type="SAM" id="MobiDB-lite"/>
    </source>
</evidence>
<gene>
    <name evidence="2" type="ORF">Sjap_013393</name>
</gene>
<evidence type="ECO:0000313" key="3">
    <source>
        <dbReference type="Proteomes" id="UP001417504"/>
    </source>
</evidence>
<name>A0AAP0P196_9MAGN</name>
<dbReference type="EMBL" id="JBBNAE010000005">
    <property type="protein sequence ID" value="KAK9123791.1"/>
    <property type="molecule type" value="Genomic_DNA"/>
</dbReference>
<dbReference type="Proteomes" id="UP001417504">
    <property type="component" value="Unassembled WGS sequence"/>
</dbReference>